<reference evidence="2" key="1">
    <citation type="submission" date="2023-09" db="EMBL/GenBank/DDBJ databases">
        <authorList>
            <person name="Zhang C."/>
        </authorList>
    </citation>
    <scope>NUCLEOTIDE SEQUENCE [LARGE SCALE GENOMIC DNA]</scope>
    <source>
        <strain evidence="2">SQ149</strain>
    </source>
</reference>
<sequence length="44" mass="4765">MMKGKFIKTLLAIAVVGSQTEFASAPQTLLDGKTIWAEKNLAQN</sequence>
<dbReference type="EMBL" id="CP134145">
    <property type="protein sequence ID" value="WNC73742.1"/>
    <property type="molecule type" value="Genomic_DNA"/>
</dbReference>
<dbReference type="Proteomes" id="UP001258994">
    <property type="component" value="Chromosome"/>
</dbReference>
<protein>
    <submittedName>
        <fullName evidence="1">Uncharacterized protein</fullName>
    </submittedName>
</protein>
<evidence type="ECO:0000313" key="1">
    <source>
        <dbReference type="EMBL" id="WNC73742.1"/>
    </source>
</evidence>
<organism evidence="1 2">
    <name type="scientific">Thalassotalea psychrophila</name>
    <dbReference type="NCBI Taxonomy" id="3065647"/>
    <lineage>
        <taxon>Bacteria</taxon>
        <taxon>Pseudomonadati</taxon>
        <taxon>Pseudomonadota</taxon>
        <taxon>Gammaproteobacteria</taxon>
        <taxon>Alteromonadales</taxon>
        <taxon>Colwelliaceae</taxon>
        <taxon>Thalassotalea</taxon>
    </lineage>
</organism>
<evidence type="ECO:0000313" key="2">
    <source>
        <dbReference type="Proteomes" id="UP001258994"/>
    </source>
</evidence>
<keyword evidence="2" id="KW-1185">Reference proteome</keyword>
<accession>A0ABY9TYN9</accession>
<gene>
    <name evidence="1" type="ORF">RGQ13_07045</name>
</gene>
<dbReference type="RefSeq" id="WP_348392852.1">
    <property type="nucleotide sequence ID" value="NZ_CP134145.1"/>
</dbReference>
<name>A0ABY9TYN9_9GAMM</name>
<proteinExistence type="predicted"/>